<protein>
    <submittedName>
        <fullName evidence="2">Uncharacterized protein</fullName>
    </submittedName>
</protein>
<feature type="compositionally biased region" description="Basic and acidic residues" evidence="1">
    <location>
        <begin position="234"/>
        <end position="250"/>
    </location>
</feature>
<reference evidence="2" key="1">
    <citation type="journal article" date="2020" name="Stud. Mycol.">
        <title>101 Dothideomycetes genomes: a test case for predicting lifestyles and emergence of pathogens.</title>
        <authorList>
            <person name="Haridas S."/>
            <person name="Albert R."/>
            <person name="Binder M."/>
            <person name="Bloem J."/>
            <person name="Labutti K."/>
            <person name="Salamov A."/>
            <person name="Andreopoulos B."/>
            <person name="Baker S."/>
            <person name="Barry K."/>
            <person name="Bills G."/>
            <person name="Bluhm B."/>
            <person name="Cannon C."/>
            <person name="Castanera R."/>
            <person name="Culley D."/>
            <person name="Daum C."/>
            <person name="Ezra D."/>
            <person name="Gonzalez J."/>
            <person name="Henrissat B."/>
            <person name="Kuo A."/>
            <person name="Liang C."/>
            <person name="Lipzen A."/>
            <person name="Lutzoni F."/>
            <person name="Magnuson J."/>
            <person name="Mondo S."/>
            <person name="Nolan M."/>
            <person name="Ohm R."/>
            <person name="Pangilinan J."/>
            <person name="Park H.-J."/>
            <person name="Ramirez L."/>
            <person name="Alfaro M."/>
            <person name="Sun H."/>
            <person name="Tritt A."/>
            <person name="Yoshinaga Y."/>
            <person name="Zwiers L.-H."/>
            <person name="Turgeon B."/>
            <person name="Goodwin S."/>
            <person name="Spatafora J."/>
            <person name="Crous P."/>
            <person name="Grigoriev I."/>
        </authorList>
    </citation>
    <scope>NUCLEOTIDE SEQUENCE</scope>
    <source>
        <strain evidence="2">CBS 480.64</strain>
    </source>
</reference>
<evidence type="ECO:0000256" key="1">
    <source>
        <dbReference type="SAM" id="MobiDB-lite"/>
    </source>
</evidence>
<gene>
    <name evidence="2" type="ORF">K470DRAFT_260319</name>
</gene>
<evidence type="ECO:0000313" key="2">
    <source>
        <dbReference type="EMBL" id="KAF2857968.1"/>
    </source>
</evidence>
<sequence length="269" mass="30365">MSDQEYISFLPQKKRKTAARVGRLLASPSEEEAEFDVKSMKKKRRAGMKTGIHFSSSITRELDRSDDMIPAASNKKSSPTGLELRFARSAGISAPEQMLDKPAPLDSSETVSKTFHIEQPDKNIVEVDEKTERVKITPIPRSTKGITTRRRHRKINSLIDEVSDGGVKTSELIDEIFRESINLPVYTRQKATSSDDEGQRVEGEEEGENDNDAAAARAFKREFLRSSEKHRRKAEPDKGQKAVGDREVHPKLGGSRSQRIKMRKEMDKK</sequence>
<proteinExistence type="predicted"/>
<dbReference type="AlphaFoldDB" id="A0A6A7BTY3"/>
<organism evidence="2 3">
    <name type="scientific">Piedraia hortae CBS 480.64</name>
    <dbReference type="NCBI Taxonomy" id="1314780"/>
    <lineage>
        <taxon>Eukaryota</taxon>
        <taxon>Fungi</taxon>
        <taxon>Dikarya</taxon>
        <taxon>Ascomycota</taxon>
        <taxon>Pezizomycotina</taxon>
        <taxon>Dothideomycetes</taxon>
        <taxon>Dothideomycetidae</taxon>
        <taxon>Capnodiales</taxon>
        <taxon>Piedraiaceae</taxon>
        <taxon>Piedraia</taxon>
    </lineage>
</organism>
<feature type="region of interest" description="Disordered" evidence="1">
    <location>
        <begin position="186"/>
        <end position="269"/>
    </location>
</feature>
<name>A0A6A7BTY3_9PEZI</name>
<dbReference type="EMBL" id="MU006022">
    <property type="protein sequence ID" value="KAF2857968.1"/>
    <property type="molecule type" value="Genomic_DNA"/>
</dbReference>
<accession>A0A6A7BTY3</accession>
<evidence type="ECO:0000313" key="3">
    <source>
        <dbReference type="Proteomes" id="UP000799421"/>
    </source>
</evidence>
<keyword evidence="3" id="KW-1185">Reference proteome</keyword>
<feature type="region of interest" description="Disordered" evidence="1">
    <location>
        <begin position="36"/>
        <end position="59"/>
    </location>
</feature>
<dbReference type="Proteomes" id="UP000799421">
    <property type="component" value="Unassembled WGS sequence"/>
</dbReference>
<feature type="region of interest" description="Disordered" evidence="1">
    <location>
        <begin position="93"/>
        <end position="117"/>
    </location>
</feature>